<dbReference type="RefSeq" id="XP_005763140.1">
    <property type="nucleotide sequence ID" value="XM_005763083.1"/>
</dbReference>
<feature type="compositionally biased region" description="Basic and acidic residues" evidence="1">
    <location>
        <begin position="83"/>
        <end position="96"/>
    </location>
</feature>
<dbReference type="InterPro" id="IPR050381">
    <property type="entry name" value="SLX1_endonuclease"/>
</dbReference>
<evidence type="ECO:0000313" key="3">
    <source>
        <dbReference type="EnsemblProtists" id="EOD10711"/>
    </source>
</evidence>
<reference evidence="4" key="1">
    <citation type="journal article" date="2013" name="Nature">
        <title>Pan genome of the phytoplankton Emiliania underpins its global distribution.</title>
        <authorList>
            <person name="Read B.A."/>
            <person name="Kegel J."/>
            <person name="Klute M.J."/>
            <person name="Kuo A."/>
            <person name="Lefebvre S.C."/>
            <person name="Maumus F."/>
            <person name="Mayer C."/>
            <person name="Miller J."/>
            <person name="Monier A."/>
            <person name="Salamov A."/>
            <person name="Young J."/>
            <person name="Aguilar M."/>
            <person name="Claverie J.M."/>
            <person name="Frickenhaus S."/>
            <person name="Gonzalez K."/>
            <person name="Herman E.K."/>
            <person name="Lin Y.C."/>
            <person name="Napier J."/>
            <person name="Ogata H."/>
            <person name="Sarno A.F."/>
            <person name="Shmutz J."/>
            <person name="Schroeder D."/>
            <person name="de Vargas C."/>
            <person name="Verret F."/>
            <person name="von Dassow P."/>
            <person name="Valentin K."/>
            <person name="Van de Peer Y."/>
            <person name="Wheeler G."/>
            <person name="Dacks J.B."/>
            <person name="Delwiche C.F."/>
            <person name="Dyhrman S.T."/>
            <person name="Glockner G."/>
            <person name="John U."/>
            <person name="Richards T."/>
            <person name="Worden A.Z."/>
            <person name="Zhang X."/>
            <person name="Grigoriev I.V."/>
            <person name="Allen A.E."/>
            <person name="Bidle K."/>
            <person name="Borodovsky M."/>
            <person name="Bowler C."/>
            <person name="Brownlee C."/>
            <person name="Cock J.M."/>
            <person name="Elias M."/>
            <person name="Gladyshev V.N."/>
            <person name="Groth M."/>
            <person name="Guda C."/>
            <person name="Hadaegh A."/>
            <person name="Iglesias-Rodriguez M.D."/>
            <person name="Jenkins J."/>
            <person name="Jones B.M."/>
            <person name="Lawson T."/>
            <person name="Leese F."/>
            <person name="Lindquist E."/>
            <person name="Lobanov A."/>
            <person name="Lomsadze A."/>
            <person name="Malik S.B."/>
            <person name="Marsh M.E."/>
            <person name="Mackinder L."/>
            <person name="Mock T."/>
            <person name="Mueller-Roeber B."/>
            <person name="Pagarete A."/>
            <person name="Parker M."/>
            <person name="Probert I."/>
            <person name="Quesneville H."/>
            <person name="Raines C."/>
            <person name="Rensing S.A."/>
            <person name="Riano-Pachon D.M."/>
            <person name="Richier S."/>
            <person name="Rokitta S."/>
            <person name="Shiraiwa Y."/>
            <person name="Soanes D.M."/>
            <person name="van der Giezen M."/>
            <person name="Wahlund T.M."/>
            <person name="Williams B."/>
            <person name="Wilson W."/>
            <person name="Wolfe G."/>
            <person name="Wurch L.L."/>
        </authorList>
    </citation>
    <scope>NUCLEOTIDE SEQUENCE</scope>
</reference>
<dbReference type="EnsemblProtists" id="EOD10711">
    <property type="protein sequence ID" value="EOD10711"/>
    <property type="gene ID" value="EMIHUDRAFT_215514"/>
</dbReference>
<dbReference type="PaxDb" id="2903-EOD10711"/>
<evidence type="ECO:0000313" key="4">
    <source>
        <dbReference type="Proteomes" id="UP000013827"/>
    </source>
</evidence>
<dbReference type="PROSITE" id="PS50164">
    <property type="entry name" value="GIY_YIG"/>
    <property type="match status" value="1"/>
</dbReference>
<keyword evidence="4" id="KW-1185">Reference proteome</keyword>
<dbReference type="HOGENOM" id="CLU_1201751_0_0_1"/>
<dbReference type="Gene3D" id="3.40.1440.10">
    <property type="entry name" value="GIY-YIG endonuclease"/>
    <property type="match status" value="1"/>
</dbReference>
<dbReference type="GeneID" id="17256766"/>
<proteinExistence type="predicted"/>
<dbReference type="KEGG" id="ehx:EMIHUDRAFT_215514"/>
<feature type="compositionally biased region" description="Polar residues" evidence="1">
    <location>
        <begin position="70"/>
        <end position="82"/>
    </location>
</feature>
<dbReference type="InterPro" id="IPR035901">
    <property type="entry name" value="GIY-YIG_endonuc_sf"/>
</dbReference>
<organism evidence="3 4">
    <name type="scientific">Emiliania huxleyi (strain CCMP1516)</name>
    <dbReference type="NCBI Taxonomy" id="280463"/>
    <lineage>
        <taxon>Eukaryota</taxon>
        <taxon>Haptista</taxon>
        <taxon>Haptophyta</taxon>
        <taxon>Prymnesiophyceae</taxon>
        <taxon>Isochrysidales</taxon>
        <taxon>Noelaerhabdaceae</taxon>
        <taxon>Emiliania</taxon>
    </lineage>
</organism>
<dbReference type="Proteomes" id="UP000013827">
    <property type="component" value="Unassembled WGS sequence"/>
</dbReference>
<dbReference type="InterPro" id="IPR000305">
    <property type="entry name" value="GIY-YIG_endonuc"/>
</dbReference>
<evidence type="ECO:0000259" key="2">
    <source>
        <dbReference type="PROSITE" id="PS50164"/>
    </source>
</evidence>
<name>A0A0D3IHH6_EMIH1</name>
<feature type="domain" description="GIY-YIG" evidence="2">
    <location>
        <begin position="79"/>
        <end position="164"/>
    </location>
</feature>
<accession>A0A0D3IHH6</accession>
<sequence>MTEEGYMAYRRGAADIMVVPYNPWILLYFTSHINVELVCSPTNVILYLFKLMKYIHKGSDVNRMQLVADGQTQRGEQGSADGSTHRRDERRDEIHKSGRRTYVGASPDPVRRLRQHNGELSGGGAPAAGRPWRILLVVRGFSSKSDALAFEWAWQKPHTSRHIARQWGVKGFGKCGTRSKVSVRLAALALLLVHGHWAACALHVRVCAPEECGEALPLIRRAAAGLTCGPP</sequence>
<evidence type="ECO:0000256" key="1">
    <source>
        <dbReference type="SAM" id="MobiDB-lite"/>
    </source>
</evidence>
<dbReference type="Pfam" id="PF01541">
    <property type="entry name" value="GIY-YIG"/>
    <property type="match status" value="1"/>
</dbReference>
<dbReference type="PANTHER" id="PTHR20208">
    <property type="entry name" value="STRUCTURE-SPECIFIC ENDONUCLEASE SUBUNIT SLX1"/>
    <property type="match status" value="1"/>
</dbReference>
<feature type="region of interest" description="Disordered" evidence="1">
    <location>
        <begin position="68"/>
        <end position="108"/>
    </location>
</feature>
<dbReference type="STRING" id="2903.R1DIP7"/>
<protein>
    <recommendedName>
        <fullName evidence="2">GIY-YIG domain-containing protein</fullName>
    </recommendedName>
</protein>
<dbReference type="AlphaFoldDB" id="A0A0D3IHH6"/>
<dbReference type="eggNOG" id="KOG3005">
    <property type="taxonomic scope" value="Eukaryota"/>
</dbReference>
<reference evidence="3" key="2">
    <citation type="submission" date="2024-10" db="UniProtKB">
        <authorList>
            <consortium name="EnsemblProtists"/>
        </authorList>
    </citation>
    <scope>IDENTIFICATION</scope>
</reference>